<dbReference type="EMBL" id="JACHJF010000004">
    <property type="protein sequence ID" value="MBB5118473.1"/>
    <property type="molecule type" value="Genomic_DNA"/>
</dbReference>
<feature type="signal peptide" evidence="2">
    <location>
        <begin position="1"/>
        <end position="29"/>
    </location>
</feature>
<feature type="region of interest" description="Disordered" evidence="1">
    <location>
        <begin position="32"/>
        <end position="75"/>
    </location>
</feature>
<accession>A0A2N8P1P3</accession>
<reference evidence="5" key="2">
    <citation type="submission" date="2015-07" db="EMBL/GenBank/DDBJ databases">
        <authorList>
            <person name="Graham D.E."/>
            <person name="Giannone R.J."/>
            <person name="Gulvik C.A."/>
            <person name="Hettich R.L."/>
            <person name="Klingeman D.M."/>
            <person name="Mahan K.M."/>
            <person name="Parry R.J."/>
            <person name="Spain J.C."/>
        </authorList>
    </citation>
    <scope>NUCLEOTIDE SEQUENCE [LARGE SCALE GENOMIC DNA]</scope>
    <source>
        <strain evidence="5">ATCC 27428</strain>
    </source>
</reference>
<dbReference type="AlphaFoldDB" id="A0A2N8P1P3"/>
<comment type="caution">
    <text evidence="4">The sequence shown here is derived from an EMBL/GenBank/DDBJ whole genome shotgun (WGS) entry which is preliminary data.</text>
</comment>
<evidence type="ECO:0000313" key="3">
    <source>
        <dbReference type="EMBL" id="MBB5118473.1"/>
    </source>
</evidence>
<protein>
    <submittedName>
        <fullName evidence="4">Uncharacterized protein</fullName>
    </submittedName>
</protein>
<evidence type="ECO:0000256" key="2">
    <source>
        <dbReference type="SAM" id="SignalP"/>
    </source>
</evidence>
<gene>
    <name evidence="4" type="ORF">AF335_00460</name>
    <name evidence="3" type="ORF">FHS36_001905</name>
</gene>
<reference evidence="3 6" key="3">
    <citation type="submission" date="2020-08" db="EMBL/GenBank/DDBJ databases">
        <title>Genomic Encyclopedia of Type Strains, Phase III (KMG-III): the genomes of soil and plant-associated and newly described type strains.</title>
        <authorList>
            <person name="Whitman W."/>
        </authorList>
    </citation>
    <scope>NUCLEOTIDE SEQUENCE [LARGE SCALE GENOMIC DNA]</scope>
    <source>
        <strain evidence="3 6">CECT 3259</strain>
    </source>
</reference>
<evidence type="ECO:0000313" key="4">
    <source>
        <dbReference type="EMBL" id="PNE34925.1"/>
    </source>
</evidence>
<name>A0A2N8P1P3_STREU</name>
<feature type="compositionally biased region" description="Basic and acidic residues" evidence="1">
    <location>
        <begin position="153"/>
        <end position="168"/>
    </location>
</feature>
<reference evidence="4" key="1">
    <citation type="submission" date="2015-07" db="EMBL/GenBank/DDBJ databases">
        <authorList>
            <person name="Noorani M."/>
        </authorList>
    </citation>
    <scope>NUCLEOTIDE SEQUENCE [LARGE SCALE GENOMIC DNA]</scope>
    <source>
        <strain evidence="4">ATCC 27428</strain>
    </source>
</reference>
<dbReference type="Proteomes" id="UP000528608">
    <property type="component" value="Unassembled WGS sequence"/>
</dbReference>
<evidence type="ECO:0000256" key="1">
    <source>
        <dbReference type="SAM" id="MobiDB-lite"/>
    </source>
</evidence>
<feature type="compositionally biased region" description="Basic and acidic residues" evidence="1">
    <location>
        <begin position="54"/>
        <end position="66"/>
    </location>
</feature>
<feature type="region of interest" description="Disordered" evidence="1">
    <location>
        <begin position="124"/>
        <end position="175"/>
    </location>
</feature>
<keyword evidence="2" id="KW-0732">Signal</keyword>
<feature type="chain" id="PRO_5042698241" evidence="2">
    <location>
        <begin position="30"/>
        <end position="225"/>
    </location>
</feature>
<evidence type="ECO:0000313" key="5">
    <source>
        <dbReference type="Proteomes" id="UP000235945"/>
    </source>
</evidence>
<dbReference type="RefSeq" id="WP_102916257.1">
    <property type="nucleotide sequence ID" value="NZ_JACHJF010000004.1"/>
</dbReference>
<keyword evidence="5" id="KW-1185">Reference proteome</keyword>
<dbReference type="Proteomes" id="UP000235945">
    <property type="component" value="Unassembled WGS sequence"/>
</dbReference>
<sequence>MSAKHRIVVATVLTAAAGAVIWPTAGAVAADAAHRDGRPGGPATSTARQVRLPDGSEARLTSHDGRTSATVTTRDSGRRVLDGAHPAADLDHLHLRLLGGDTSRPTLRATLDGSARTHDYAFPTGTAPRAASGTALQAAHRTDGAAAPTPAEDIDHRDQQGERRRDTTRIASSNPVKRAVEAGEAIKGRHDVGTPAVAGATALALAGAGAYGVRVALRRRGRADA</sequence>
<dbReference type="EMBL" id="LGUI01000001">
    <property type="protein sequence ID" value="PNE34925.1"/>
    <property type="molecule type" value="Genomic_DNA"/>
</dbReference>
<organism evidence="4 5">
    <name type="scientific">Streptomyces eurocidicus</name>
    <name type="common">Streptoverticillium eurocidicus</name>
    <dbReference type="NCBI Taxonomy" id="66423"/>
    <lineage>
        <taxon>Bacteria</taxon>
        <taxon>Bacillati</taxon>
        <taxon>Actinomycetota</taxon>
        <taxon>Actinomycetes</taxon>
        <taxon>Kitasatosporales</taxon>
        <taxon>Streptomycetaceae</taxon>
        <taxon>Streptomyces</taxon>
    </lineage>
</organism>
<proteinExistence type="predicted"/>
<evidence type="ECO:0000313" key="6">
    <source>
        <dbReference type="Proteomes" id="UP000528608"/>
    </source>
</evidence>